<proteinExistence type="predicted"/>
<sequence>SWIRRKYRYNMIVQVSFNLILGKINEKNDYFCNSTAHKEDYIKNMKKVKENSAKLAPLKEKLLDTTVFIQNSTYQLPKIGRLCCSFWEFYRGLKNEVKSGQGVDFVVDITFDYFAGASKYICFLYPYGSELCKDEEKAPKMVHKHQSIVLETLLTLGEIATP</sequence>
<accession>A0A7R9L2F1</accession>
<keyword evidence="2" id="KW-1185">Reference proteome</keyword>
<dbReference type="Proteomes" id="UP000759131">
    <property type="component" value="Unassembled WGS sequence"/>
</dbReference>
<organism evidence="1">
    <name type="scientific">Medioppia subpectinata</name>
    <dbReference type="NCBI Taxonomy" id="1979941"/>
    <lineage>
        <taxon>Eukaryota</taxon>
        <taxon>Metazoa</taxon>
        <taxon>Ecdysozoa</taxon>
        <taxon>Arthropoda</taxon>
        <taxon>Chelicerata</taxon>
        <taxon>Arachnida</taxon>
        <taxon>Acari</taxon>
        <taxon>Acariformes</taxon>
        <taxon>Sarcoptiformes</taxon>
        <taxon>Oribatida</taxon>
        <taxon>Brachypylina</taxon>
        <taxon>Oppioidea</taxon>
        <taxon>Oppiidae</taxon>
        <taxon>Medioppia</taxon>
    </lineage>
</organism>
<evidence type="ECO:0000313" key="1">
    <source>
        <dbReference type="EMBL" id="CAD7633733.1"/>
    </source>
</evidence>
<gene>
    <name evidence="1" type="ORF">OSB1V03_LOCUS14129</name>
</gene>
<reference evidence="1" key="1">
    <citation type="submission" date="2020-11" db="EMBL/GenBank/DDBJ databases">
        <authorList>
            <person name="Tran Van P."/>
        </authorList>
    </citation>
    <scope>NUCLEOTIDE SEQUENCE</scope>
</reference>
<dbReference type="OrthoDB" id="10380945at2759"/>
<name>A0A7R9L2F1_9ACAR</name>
<protein>
    <submittedName>
        <fullName evidence="1">Uncharacterized protein</fullName>
    </submittedName>
</protein>
<dbReference type="AlphaFoldDB" id="A0A7R9L2F1"/>
<feature type="non-terminal residue" evidence="1">
    <location>
        <position position="1"/>
    </location>
</feature>
<dbReference type="EMBL" id="OC867848">
    <property type="protein sequence ID" value="CAD7633733.1"/>
    <property type="molecule type" value="Genomic_DNA"/>
</dbReference>
<evidence type="ECO:0000313" key="2">
    <source>
        <dbReference type="Proteomes" id="UP000759131"/>
    </source>
</evidence>
<dbReference type="EMBL" id="CAJPIZ010013273">
    <property type="protein sequence ID" value="CAG2114163.1"/>
    <property type="molecule type" value="Genomic_DNA"/>
</dbReference>